<dbReference type="STRING" id="7209.A0A1I7VEV8"/>
<evidence type="ECO:0000313" key="11">
    <source>
        <dbReference type="Proteomes" id="UP000095285"/>
    </source>
</evidence>
<evidence type="ECO:0000256" key="1">
    <source>
        <dbReference type="ARBA" id="ARBA00004141"/>
    </source>
</evidence>
<dbReference type="Gene3D" id="1.20.1070.10">
    <property type="entry name" value="Rhodopsin 7-helix transmembrane proteins"/>
    <property type="match status" value="1"/>
</dbReference>
<accession>A0A1I7VEV8</accession>
<keyword evidence="6" id="KW-0675">Receptor</keyword>
<evidence type="ECO:0000256" key="9">
    <source>
        <dbReference type="SAM" id="Phobius"/>
    </source>
</evidence>
<feature type="transmembrane region" description="Helical" evidence="9">
    <location>
        <begin position="61"/>
        <end position="85"/>
    </location>
</feature>
<feature type="transmembrane region" description="Helical" evidence="9">
    <location>
        <begin position="145"/>
        <end position="165"/>
    </location>
</feature>
<keyword evidence="2 9" id="KW-0812">Transmembrane</keyword>
<keyword evidence="5 9" id="KW-0472">Membrane</keyword>
<proteinExistence type="predicted"/>
<name>A0A1I7VEV8_LOALO</name>
<dbReference type="InterPro" id="IPR017452">
    <property type="entry name" value="GPCR_Rhodpsn_7TM"/>
</dbReference>
<dbReference type="SUPFAM" id="SSF81321">
    <property type="entry name" value="Family A G protein-coupled receptor-like"/>
    <property type="match status" value="1"/>
</dbReference>
<reference evidence="11" key="1">
    <citation type="submission" date="2012-04" db="EMBL/GenBank/DDBJ databases">
        <title>The Genome Sequence of Loa loa.</title>
        <authorList>
            <consortium name="The Broad Institute Genome Sequencing Platform"/>
            <consortium name="Broad Institute Genome Sequencing Center for Infectious Disease"/>
            <person name="Nutman T.B."/>
            <person name="Fink D.L."/>
            <person name="Russ C."/>
            <person name="Young S."/>
            <person name="Zeng Q."/>
            <person name="Gargeya S."/>
            <person name="Alvarado L."/>
            <person name="Berlin A."/>
            <person name="Chapman S.B."/>
            <person name="Chen Z."/>
            <person name="Freedman E."/>
            <person name="Gellesch M."/>
            <person name="Goldberg J."/>
            <person name="Griggs A."/>
            <person name="Gujja S."/>
            <person name="Heilman E.R."/>
            <person name="Heiman D."/>
            <person name="Howarth C."/>
            <person name="Mehta T."/>
            <person name="Neiman D."/>
            <person name="Pearson M."/>
            <person name="Roberts A."/>
            <person name="Saif S."/>
            <person name="Shea T."/>
            <person name="Shenoy N."/>
            <person name="Sisk P."/>
            <person name="Stolte C."/>
            <person name="Sykes S."/>
            <person name="White J."/>
            <person name="Yandava C."/>
            <person name="Haas B."/>
            <person name="Henn M.R."/>
            <person name="Nusbaum C."/>
            <person name="Birren B."/>
        </authorList>
    </citation>
    <scope>NUCLEOTIDE SEQUENCE [LARGE SCALE GENOMIC DNA]</scope>
</reference>
<feature type="domain" description="G-protein coupled receptors family 1 profile" evidence="10">
    <location>
        <begin position="29"/>
        <end position="159"/>
    </location>
</feature>
<evidence type="ECO:0000313" key="12">
    <source>
        <dbReference type="WBParaSite" id="EN70_1781"/>
    </source>
</evidence>
<comment type="subcellular location">
    <subcellularLocation>
        <location evidence="1">Membrane</location>
        <topology evidence="1">Multi-pass membrane protein</topology>
    </subcellularLocation>
</comment>
<organism evidence="11 12">
    <name type="scientific">Loa loa</name>
    <name type="common">Eye worm</name>
    <name type="synonym">Filaria loa</name>
    <dbReference type="NCBI Taxonomy" id="7209"/>
    <lineage>
        <taxon>Eukaryota</taxon>
        <taxon>Metazoa</taxon>
        <taxon>Ecdysozoa</taxon>
        <taxon>Nematoda</taxon>
        <taxon>Chromadorea</taxon>
        <taxon>Rhabditida</taxon>
        <taxon>Spirurina</taxon>
        <taxon>Spiruromorpha</taxon>
        <taxon>Filarioidea</taxon>
        <taxon>Onchocercidae</taxon>
        <taxon>Loa</taxon>
    </lineage>
</organism>
<dbReference type="GO" id="GO:0007200">
    <property type="term" value="P:phospholipase C-activating G protein-coupled receptor signaling pathway"/>
    <property type="evidence" value="ECO:0007669"/>
    <property type="project" value="TreeGrafter"/>
</dbReference>
<keyword evidence="4" id="KW-0297">G-protein coupled receptor</keyword>
<evidence type="ECO:0000256" key="7">
    <source>
        <dbReference type="ARBA" id="ARBA00023180"/>
    </source>
</evidence>
<evidence type="ECO:0000256" key="3">
    <source>
        <dbReference type="ARBA" id="ARBA00022989"/>
    </source>
</evidence>
<feature type="transmembrane region" description="Helical" evidence="9">
    <location>
        <begin position="20"/>
        <end position="40"/>
    </location>
</feature>
<evidence type="ECO:0000256" key="4">
    <source>
        <dbReference type="ARBA" id="ARBA00023040"/>
    </source>
</evidence>
<dbReference type="PROSITE" id="PS50262">
    <property type="entry name" value="G_PROTEIN_RECEP_F1_2"/>
    <property type="match status" value="1"/>
</dbReference>
<protein>
    <submittedName>
        <fullName evidence="12">G_PROTEIN_RECEP_F1_2 domain-containing protein</fullName>
    </submittedName>
</protein>
<dbReference type="PANTHER" id="PTHR24232">
    <property type="entry name" value="G-PROTEIN COUPLED RECEPTOR"/>
    <property type="match status" value="1"/>
</dbReference>
<keyword evidence="11" id="KW-1185">Reference proteome</keyword>
<reference evidence="12" key="2">
    <citation type="submission" date="2016-11" db="UniProtKB">
        <authorList>
            <consortium name="WormBaseParasite"/>
        </authorList>
    </citation>
    <scope>IDENTIFICATION</scope>
</reference>
<keyword evidence="8" id="KW-0807">Transducer</keyword>
<dbReference type="GO" id="GO:0004930">
    <property type="term" value="F:G protein-coupled receptor activity"/>
    <property type="evidence" value="ECO:0007669"/>
    <property type="project" value="UniProtKB-KW"/>
</dbReference>
<evidence type="ECO:0000256" key="6">
    <source>
        <dbReference type="ARBA" id="ARBA00023170"/>
    </source>
</evidence>
<dbReference type="Pfam" id="PF00001">
    <property type="entry name" value="7tm_1"/>
    <property type="match status" value="1"/>
</dbReference>
<dbReference type="AlphaFoldDB" id="A0A1I7VEV8"/>
<dbReference type="InterPro" id="IPR000276">
    <property type="entry name" value="GPCR_Rhodpsn"/>
</dbReference>
<dbReference type="GO" id="GO:0035025">
    <property type="term" value="P:positive regulation of Rho protein signal transduction"/>
    <property type="evidence" value="ECO:0007669"/>
    <property type="project" value="TreeGrafter"/>
</dbReference>
<keyword evidence="7" id="KW-0325">Glycoprotein</keyword>
<sequence length="424" mass="48923">MADKSISENDQFTAAQISYIIESTIYALAMLLGIVACCYTSRRFNSNCRRHIVLAARLVRFKISLTVADLIVLYVYAPTQIIWITTYNWYGGDFLCRATKFINTFSLHLTANMQVLIAADRLYITTHLRQIHQKSHFATNQMITLAWILAIACALPQFFVFHVYVLPDGKPQCVSVWTVMRFREYLQQEVAQKHHLKQTPMDWITTDINITFAKGFDHMSNVGDISLVNSDTLKVFEHEMGTIRRLDKNGKTQQIFSHQASFPFQKQCGVKQLEFTAEDISECAEMLNKSSYINHCSFGEVETKLLDNINNAQHCWFQRTKHMSRNFTCKFSIGDNPSTGDLLRHWDANTGTNDASTIDISGKSNRKRNHPLSMPTLKLFNRRCNETLAIEEAKQRRSSVAWKNTVALARRKTRRKVRFQTLYF</sequence>
<dbReference type="PANTHER" id="PTHR24232:SF53">
    <property type="entry name" value="G-PROTEIN COUPLED RECEPTORS FAMILY 1 PROFILE DOMAIN-CONTAINING PROTEIN"/>
    <property type="match status" value="1"/>
</dbReference>
<evidence type="ECO:0000256" key="8">
    <source>
        <dbReference type="ARBA" id="ARBA00023224"/>
    </source>
</evidence>
<dbReference type="WBParaSite" id="EN70_1781">
    <property type="protein sequence ID" value="EN70_1781"/>
    <property type="gene ID" value="EN70_1781"/>
</dbReference>
<dbReference type="Proteomes" id="UP000095285">
    <property type="component" value="Unassembled WGS sequence"/>
</dbReference>
<keyword evidence="3 9" id="KW-1133">Transmembrane helix</keyword>
<evidence type="ECO:0000259" key="10">
    <source>
        <dbReference type="PROSITE" id="PS50262"/>
    </source>
</evidence>
<dbReference type="GO" id="GO:0005886">
    <property type="term" value="C:plasma membrane"/>
    <property type="evidence" value="ECO:0007669"/>
    <property type="project" value="TreeGrafter"/>
</dbReference>
<evidence type="ECO:0000256" key="5">
    <source>
        <dbReference type="ARBA" id="ARBA00023136"/>
    </source>
</evidence>
<evidence type="ECO:0000256" key="2">
    <source>
        <dbReference type="ARBA" id="ARBA00022692"/>
    </source>
</evidence>